<evidence type="ECO:0000313" key="3">
    <source>
        <dbReference type="EMBL" id="KAG6639333.1"/>
    </source>
</evidence>
<sequence length="292" mass="33162">MEDKFINMMYADTLSGSLRAGKITARDNANYAARLRSLGFKTYDATQIKRKIHRLKPMQRLFTDLMHQTGMGWDPDTKTVLGSDQHWANVIRANRKLKKFRTSGCPRYAKLCTIFGANFAVGTLHHASTKPPPDSDDEARLDAKMRRWGPSLGTQSGGDLIHDGSTQFSMDMGQQSSHSSRRRRKERAIDKTDEEISKMCATITRSYEARRKSYEGRGEASGEKQSRGDESGLNSDSGWSPFRQCVAILQAFEPPLLDDVFYCVFDKLLNPMVQEGFLEMDDVHWRAWAMQC</sequence>
<dbReference type="AlphaFoldDB" id="A0A8T1PCM2"/>
<keyword evidence="4" id="KW-1185">Reference proteome</keyword>
<evidence type="ECO:0000256" key="1">
    <source>
        <dbReference type="SAM" id="MobiDB-lite"/>
    </source>
</evidence>
<protein>
    <recommendedName>
        <fullName evidence="2">Myb/SANT-like domain-containing protein</fullName>
    </recommendedName>
</protein>
<accession>A0A8T1PCM2</accession>
<dbReference type="EMBL" id="CM031818">
    <property type="protein sequence ID" value="KAG6639333.1"/>
    <property type="molecule type" value="Genomic_DNA"/>
</dbReference>
<organism evidence="3 4">
    <name type="scientific">Carya illinoinensis</name>
    <name type="common">Pecan</name>
    <dbReference type="NCBI Taxonomy" id="32201"/>
    <lineage>
        <taxon>Eukaryota</taxon>
        <taxon>Viridiplantae</taxon>
        <taxon>Streptophyta</taxon>
        <taxon>Embryophyta</taxon>
        <taxon>Tracheophyta</taxon>
        <taxon>Spermatophyta</taxon>
        <taxon>Magnoliopsida</taxon>
        <taxon>eudicotyledons</taxon>
        <taxon>Gunneridae</taxon>
        <taxon>Pentapetalae</taxon>
        <taxon>rosids</taxon>
        <taxon>fabids</taxon>
        <taxon>Fagales</taxon>
        <taxon>Juglandaceae</taxon>
        <taxon>Carya</taxon>
    </lineage>
</organism>
<feature type="region of interest" description="Disordered" evidence="1">
    <location>
        <begin position="148"/>
        <end position="191"/>
    </location>
</feature>
<dbReference type="InterPro" id="IPR045026">
    <property type="entry name" value="LIMYB"/>
</dbReference>
<dbReference type="PANTHER" id="PTHR47584:SF14">
    <property type="entry name" value="L10-INTERACTING MYB DOMAIN-CONTAINING PROTEIN-LIKE"/>
    <property type="match status" value="1"/>
</dbReference>
<feature type="compositionally biased region" description="Polar residues" evidence="1">
    <location>
        <begin position="164"/>
        <end position="175"/>
    </location>
</feature>
<evidence type="ECO:0000313" key="4">
    <source>
        <dbReference type="Proteomes" id="UP000811609"/>
    </source>
</evidence>
<evidence type="ECO:0000259" key="2">
    <source>
        <dbReference type="Pfam" id="PF12776"/>
    </source>
</evidence>
<dbReference type="Pfam" id="PF12776">
    <property type="entry name" value="Myb_DNA-bind_3"/>
    <property type="match status" value="1"/>
</dbReference>
<feature type="domain" description="Myb/SANT-like" evidence="2">
    <location>
        <begin position="1"/>
        <end position="89"/>
    </location>
</feature>
<comment type="caution">
    <text evidence="3">The sequence shown here is derived from an EMBL/GenBank/DDBJ whole genome shotgun (WGS) entry which is preliminary data.</text>
</comment>
<name>A0A8T1PCM2_CARIL</name>
<proteinExistence type="predicted"/>
<reference evidence="3" key="1">
    <citation type="submission" date="2020-12" db="EMBL/GenBank/DDBJ databases">
        <title>WGS assembly of Carya illinoinensis cv. Pawnee.</title>
        <authorList>
            <person name="Platts A."/>
            <person name="Shu S."/>
            <person name="Wright S."/>
            <person name="Barry K."/>
            <person name="Edger P."/>
            <person name="Pires J.C."/>
            <person name="Schmutz J."/>
        </authorList>
    </citation>
    <scope>NUCLEOTIDE SEQUENCE</scope>
    <source>
        <tissue evidence="3">Leaf</tissue>
    </source>
</reference>
<feature type="region of interest" description="Disordered" evidence="1">
    <location>
        <begin position="211"/>
        <end position="236"/>
    </location>
</feature>
<dbReference type="Proteomes" id="UP000811609">
    <property type="component" value="Chromosome 10"/>
</dbReference>
<feature type="compositionally biased region" description="Basic and acidic residues" evidence="1">
    <location>
        <begin position="211"/>
        <end position="230"/>
    </location>
</feature>
<gene>
    <name evidence="3" type="ORF">CIPAW_10G092200</name>
</gene>
<dbReference type="InterPro" id="IPR024752">
    <property type="entry name" value="Myb/SANT-like_dom"/>
</dbReference>
<dbReference type="PANTHER" id="PTHR47584">
    <property type="match status" value="1"/>
</dbReference>